<sequence>MKKKVILSVSIIILSLILILGGNALRSKLTDNNSNNVSKKITAVNQVKKKQVKDTSVKDTSKAQTKDSDAGKAANNKQATDKSKENSVSNKESSSNPNSGSSSAPSNKSASSNRIVTPAPSPKPSEEPNLTVLDTVSNRTILSTYIDVSGKTVGEVTLNALSSKGISVETTGSGYSLYISAIAGVREKEHGKNSGWIYFVNGSSPQIGCGSYKLKQGDKVTWKYSSN</sequence>
<comment type="caution">
    <text evidence="3">The sequence shown here is derived from an EMBL/GenBank/DDBJ whole genome shotgun (WGS) entry which is preliminary data.</text>
</comment>
<proteinExistence type="predicted"/>
<feature type="compositionally biased region" description="Basic and acidic residues" evidence="1">
    <location>
        <begin position="52"/>
        <end position="70"/>
    </location>
</feature>
<dbReference type="Gene3D" id="2.170.130.30">
    <property type="match status" value="1"/>
</dbReference>
<organism evidence="3 4">
    <name type="scientific">Clostridium neuense</name>
    <dbReference type="NCBI Taxonomy" id="1728934"/>
    <lineage>
        <taxon>Bacteria</taxon>
        <taxon>Bacillati</taxon>
        <taxon>Bacillota</taxon>
        <taxon>Clostridia</taxon>
        <taxon>Eubacteriales</taxon>
        <taxon>Clostridiaceae</taxon>
        <taxon>Clostridium</taxon>
    </lineage>
</organism>
<keyword evidence="4" id="KW-1185">Reference proteome</keyword>
<dbReference type="EMBL" id="JBJIAA010000016">
    <property type="protein sequence ID" value="MFL0252283.1"/>
    <property type="molecule type" value="Genomic_DNA"/>
</dbReference>
<evidence type="ECO:0000313" key="3">
    <source>
        <dbReference type="EMBL" id="MFL0252283.1"/>
    </source>
</evidence>
<dbReference type="RefSeq" id="WP_406788940.1">
    <property type="nucleotide sequence ID" value="NZ_JBJIAA010000016.1"/>
</dbReference>
<evidence type="ECO:0000313" key="4">
    <source>
        <dbReference type="Proteomes" id="UP001623592"/>
    </source>
</evidence>
<reference evidence="3 4" key="1">
    <citation type="submission" date="2024-11" db="EMBL/GenBank/DDBJ databases">
        <authorList>
            <person name="Heng Y.C."/>
            <person name="Lim A.C.H."/>
            <person name="Lee J.K.Y."/>
            <person name="Kittelmann S."/>
        </authorList>
    </citation>
    <scope>NUCLEOTIDE SEQUENCE [LARGE SCALE GENOMIC DNA]</scope>
    <source>
        <strain evidence="3 4">WILCCON 0114</strain>
    </source>
</reference>
<dbReference type="Proteomes" id="UP001623592">
    <property type="component" value="Unassembled WGS sequence"/>
</dbReference>
<feature type="domain" description="Transcobalamin-like C-terminal" evidence="2">
    <location>
        <begin position="158"/>
        <end position="225"/>
    </location>
</feature>
<evidence type="ECO:0000256" key="1">
    <source>
        <dbReference type="SAM" id="MobiDB-lite"/>
    </source>
</evidence>
<evidence type="ECO:0000259" key="2">
    <source>
        <dbReference type="Pfam" id="PF14478"/>
    </source>
</evidence>
<name>A0ABW8TJ51_9CLOT</name>
<gene>
    <name evidence="3" type="ORF">ACJDT4_17860</name>
</gene>
<feature type="compositionally biased region" description="Low complexity" evidence="1">
    <location>
        <begin position="86"/>
        <end position="113"/>
    </location>
</feature>
<dbReference type="InterPro" id="IPR027954">
    <property type="entry name" value="Transcobalamin-like_C"/>
</dbReference>
<protein>
    <submittedName>
        <fullName evidence="3">DUF4430 domain-containing protein</fullName>
    </submittedName>
</protein>
<dbReference type="Pfam" id="PF14478">
    <property type="entry name" value="DUF4430"/>
    <property type="match status" value="1"/>
</dbReference>
<feature type="region of interest" description="Disordered" evidence="1">
    <location>
        <begin position="48"/>
        <end position="131"/>
    </location>
</feature>
<accession>A0ABW8TJ51</accession>